<keyword evidence="6" id="KW-0281">Fimbrium</keyword>
<evidence type="ECO:0000256" key="4">
    <source>
        <dbReference type="ARBA" id="ARBA00022723"/>
    </source>
</evidence>
<keyword evidence="3" id="KW-1029">Fimbrium biogenesis</keyword>
<comment type="caution">
    <text evidence="8">The sequence shown here is derived from an EMBL/GenBank/DDBJ whole genome shotgun (WGS) entry which is preliminary data.</text>
</comment>
<comment type="similarity">
    <text evidence="2">Belongs to the PilY1 family.</text>
</comment>
<dbReference type="PROSITE" id="PS51820">
    <property type="entry name" value="PA14"/>
    <property type="match status" value="1"/>
</dbReference>
<dbReference type="InterPro" id="IPR011047">
    <property type="entry name" value="Quinoprotein_ADH-like_sf"/>
</dbReference>
<dbReference type="RefSeq" id="WP_309898138.1">
    <property type="nucleotide sequence ID" value="NZ_JAVDRF010000001.1"/>
</dbReference>
<evidence type="ECO:0000313" key="9">
    <source>
        <dbReference type="Proteomes" id="UP001184230"/>
    </source>
</evidence>
<keyword evidence="9" id="KW-1185">Reference proteome</keyword>
<dbReference type="Pfam" id="PF07691">
    <property type="entry name" value="PA14"/>
    <property type="match status" value="1"/>
</dbReference>
<organism evidence="8 9">
    <name type="scientific">Variovorax soli</name>
    <dbReference type="NCBI Taxonomy" id="376815"/>
    <lineage>
        <taxon>Bacteria</taxon>
        <taxon>Pseudomonadati</taxon>
        <taxon>Pseudomonadota</taxon>
        <taxon>Betaproteobacteria</taxon>
        <taxon>Burkholderiales</taxon>
        <taxon>Comamonadaceae</taxon>
        <taxon>Variovorax</taxon>
    </lineage>
</organism>
<evidence type="ECO:0000313" key="8">
    <source>
        <dbReference type="EMBL" id="MDR6534724.1"/>
    </source>
</evidence>
<keyword evidence="4" id="KW-0479">Metal-binding</keyword>
<proteinExistence type="inferred from homology"/>
<dbReference type="SUPFAM" id="SSF56988">
    <property type="entry name" value="Anthrax protective antigen"/>
    <property type="match status" value="1"/>
</dbReference>
<dbReference type="EMBL" id="JAVDRF010000001">
    <property type="protein sequence ID" value="MDR6534724.1"/>
    <property type="molecule type" value="Genomic_DNA"/>
</dbReference>
<name>A0ABU1N8F3_9BURK</name>
<gene>
    <name evidence="8" type="ORF">J2739_000484</name>
</gene>
<reference evidence="8 9" key="1">
    <citation type="submission" date="2023-07" db="EMBL/GenBank/DDBJ databases">
        <title>Sorghum-associated microbial communities from plants grown in Nebraska, USA.</title>
        <authorList>
            <person name="Schachtman D."/>
        </authorList>
    </citation>
    <scope>NUCLEOTIDE SEQUENCE [LARGE SCALE GENOMIC DNA]</scope>
    <source>
        <strain evidence="8 9">DS1781</strain>
    </source>
</reference>
<dbReference type="InterPro" id="IPR037524">
    <property type="entry name" value="PA14/GLEYA"/>
</dbReference>
<accession>A0ABU1N8F3</accession>
<feature type="domain" description="PA14" evidence="7">
    <location>
        <begin position="212"/>
        <end position="362"/>
    </location>
</feature>
<evidence type="ECO:0000256" key="5">
    <source>
        <dbReference type="ARBA" id="ARBA00022837"/>
    </source>
</evidence>
<evidence type="ECO:0000256" key="6">
    <source>
        <dbReference type="ARBA" id="ARBA00023263"/>
    </source>
</evidence>
<protein>
    <submittedName>
        <fullName evidence="8">Type IV pilus assembly protein PilY1</fullName>
    </submittedName>
</protein>
<keyword evidence="5" id="KW-0106">Calcium</keyword>
<dbReference type="InterPro" id="IPR011658">
    <property type="entry name" value="PA14_dom"/>
</dbReference>
<sequence length="1391" mass="148862">MNKNLLQFVCALRKAGLGIALGFALGGALIASATTLSDQPVFSTSEVPGNLALALSVEWPTASRTAHVGAYTSASTYLGYFDPNKCYLYQTNTTANSTNTGDTSYFYPAGLATSRTCTGTTNSNKWSGNFLNWAATATIDPFRWAMTGGRRVVDTTTETILEKGWHSGQGLFDDRDLTVSEIAGATPYDTATRVGIHVNGMGFKMRLSVSDPVARTFAASYYNNKTLANPVVLTVSNDSADHDWGNGSPGTGVSTNSFSARFTGTFMAPESGSYVFRTTSDDGVRLWVDTSGSGSFSNSNLVIDGWSDHGATDNDSGTINLTAGQSFSVKIEYYENSGNAIMRLLWQKPSTPGTFTTFSSGDSTIDYTMRVKVCDPSTAAGGVEANCKAYGSNYKPEGLIQKYSQRIRFSAFGYLNDSSDQRDGGVLRAGQKFVGPTAPRPGQTAIANTQKEWDETTGVLVANPNSADASATTTEFGVQVSNSGVMNYLNQFGQLIPGSYKSYDPVSEMYYAVLRYYKNLGNVSAWSSMAGATTATKTTWIDGFPVVTSWDDPIQYSCQRNFILGIGDIYTHVDKNVAGNTTYRTREPTMPAEIAADTTVNAITATNKVGQLQGLGDTLGATNSYSGRDNSAYIAGLAYDANTKDIRPDVTGQAKTIGKQTVQTYWVDVLEQPFQANNQFYLAAKFGGLKVPANFDPYTFAATIPLDWWSTNGETLTDTRTNTTQNRPDNYFAAGRPDTMVAGLTQALESIVSAIRAYTTSFSLSAVQVSSAGAASYASQYDANGWTSIVTASEIAFDSAGNPTTTLKWSSTDKLAAQFTGTGWDTNRRIATWNGTSGVAFRTANLTTAQAAALDTSYVSGDDRANYLNYLRGDRSNERSLSAPSRPYRTRATLLGDIVNAKVTPVAPPSEKFSEAVNPGYKTFKTTWASRPTMVYAAANDGMLHAFNGALTGTDAGVEQFAYVPSAVFQGPSSPATPQDNGLAQLGNPNYLHHYYVDATPKVFDVDFSRAGGSFVTDGTSRWRSILIGGLGKGGKSYYALDVTNPAGMTSEATVASKVLWEFTDPTMGYSFGAPTVIKTKRYGWVVVLTSGYNNSDGMGYLYFVNPETGALLQKVSTGVASNGLTHASAYVQDFTDYTADAIYVGDLNGQLWRFDVTAPRGTTTPYPAPTKLALLTDGTIAARAQAITTQPLIEIHPLTRKRYVMFGTGQLLDPSDISSTTAQSFYAIIDGNATTFTPADATMPFTRANLTALTNLTTGVTLPNTSKGWYLDLGSDSSSNVAWRMTLNPLAFNGVVSFAPLLTMGDACSPSGVSRFYAIDFATGKSALTPDGQAFVESSSAITDLAVVGVDGRTRWLTGNVQGEVKKQGVKEPSGLGLRLLNWREIPTVE</sequence>
<dbReference type="SMART" id="SM00758">
    <property type="entry name" value="PA14"/>
    <property type="match status" value="1"/>
</dbReference>
<dbReference type="Gene3D" id="3.90.182.10">
    <property type="entry name" value="Toxin - Anthrax Protective Antigen,domain 1"/>
    <property type="match status" value="1"/>
</dbReference>
<evidence type="ECO:0000259" key="7">
    <source>
        <dbReference type="PROSITE" id="PS51820"/>
    </source>
</evidence>
<evidence type="ECO:0000256" key="3">
    <source>
        <dbReference type="ARBA" id="ARBA00022558"/>
    </source>
</evidence>
<comment type="subcellular location">
    <subcellularLocation>
        <location evidence="1">Fimbrium</location>
    </subcellularLocation>
</comment>
<evidence type="ECO:0000256" key="2">
    <source>
        <dbReference type="ARBA" id="ARBA00008387"/>
    </source>
</evidence>
<dbReference type="SUPFAM" id="SSF50998">
    <property type="entry name" value="Quinoprotein alcohol dehydrogenase-like"/>
    <property type="match status" value="1"/>
</dbReference>
<dbReference type="InterPro" id="IPR008707">
    <property type="entry name" value="B-propeller_PilY1"/>
</dbReference>
<evidence type="ECO:0000256" key="1">
    <source>
        <dbReference type="ARBA" id="ARBA00004561"/>
    </source>
</evidence>
<dbReference type="Proteomes" id="UP001184230">
    <property type="component" value="Unassembled WGS sequence"/>
</dbReference>
<dbReference type="Pfam" id="PF05567">
    <property type="entry name" value="T4P_PilY1"/>
    <property type="match status" value="1"/>
</dbReference>